<accession>A0A5J6L7A7</accession>
<dbReference type="KEGG" id="mlz:F6J85_15285"/>
<sequence>MLSAARARDGALHAVLVRGEFSAPGLARSRRDPAAPVDDSGSVLSAVAPTGELIATLVSFACHPTLLTADNLEYSRDYPGVVRDTVEEFCGGTAIFLQGFAGDVNPVFQDHSARDMQLFGKQIGAAAASAALSGLRYAQPAFTMNLSRDAVLPVRDGSPSVMLPVDRMSATIAHVDVDAKPIVGPDASRRALEVALAAEISARSEGERERAVAVRQACWIDDLMASHSPVLGIDFPRGGHNTLPVQVFRVGPMLQIIALPGEPHISTARSLRARVGDTALLVGYANAAPSYLPPAEAFAEHGYEVGSTRYALGTVERLADAAVRLAFAPTEATSDTIGGL</sequence>
<dbReference type="EMBL" id="CP044232">
    <property type="protein sequence ID" value="QEW04318.1"/>
    <property type="molecule type" value="Genomic_DNA"/>
</dbReference>
<dbReference type="AlphaFoldDB" id="A0A5J6L7A7"/>
<reference evidence="2" key="1">
    <citation type="submission" date="2019-09" db="EMBL/GenBank/DDBJ databases">
        <title>Mumia zhuanghuii sp. nov. isolated from the intestinal contents of plateau pika (Ochotona curzoniae) in the Qinghai-Tibet plateau of China.</title>
        <authorList>
            <person name="Tian Z."/>
        </authorList>
    </citation>
    <scope>NUCLEOTIDE SEQUENCE [LARGE SCALE GENOMIC DNA]</scope>
    <source>
        <strain evidence="2">L-031</strain>
    </source>
</reference>
<name>A0A5J6L7A7_9MICO</name>
<keyword evidence="2" id="KW-1185">Reference proteome</keyword>
<protein>
    <submittedName>
        <fullName evidence="1">Uncharacterized protein</fullName>
    </submittedName>
</protein>
<dbReference type="Proteomes" id="UP000325516">
    <property type="component" value="Chromosome"/>
</dbReference>
<proteinExistence type="predicted"/>
<organism evidence="1 2">
    <name type="scientific">Microbacterium lushaniae</name>
    <dbReference type="NCBI Taxonomy" id="2614639"/>
    <lineage>
        <taxon>Bacteria</taxon>
        <taxon>Bacillati</taxon>
        <taxon>Actinomycetota</taxon>
        <taxon>Actinomycetes</taxon>
        <taxon>Micrococcales</taxon>
        <taxon>Microbacteriaceae</taxon>
        <taxon>Microbacterium</taxon>
    </lineage>
</organism>
<evidence type="ECO:0000313" key="2">
    <source>
        <dbReference type="Proteomes" id="UP000325516"/>
    </source>
</evidence>
<evidence type="ECO:0000313" key="1">
    <source>
        <dbReference type="EMBL" id="QEW04318.1"/>
    </source>
</evidence>
<dbReference type="RefSeq" id="WP_150926343.1">
    <property type="nucleotide sequence ID" value="NZ_CP044232.1"/>
</dbReference>
<gene>
    <name evidence="1" type="ORF">F6J85_15285</name>
</gene>